<dbReference type="InterPro" id="IPR053241">
    <property type="entry name" value="NADPH_pterin_aldehyde_rdct"/>
</dbReference>
<dbReference type="Pfam" id="PF00106">
    <property type="entry name" value="adh_short"/>
    <property type="match status" value="2"/>
</dbReference>
<dbReference type="CDD" id="cd05233">
    <property type="entry name" value="SDR_c"/>
    <property type="match status" value="1"/>
</dbReference>
<dbReference type="SUPFAM" id="SSF51735">
    <property type="entry name" value="NAD(P)-binding Rossmann-fold domains"/>
    <property type="match status" value="1"/>
</dbReference>
<evidence type="ECO:0008006" key="3">
    <source>
        <dbReference type="Google" id="ProtNLM"/>
    </source>
</evidence>
<evidence type="ECO:0000313" key="1">
    <source>
        <dbReference type="EMBL" id="CAK9326843.1"/>
    </source>
</evidence>
<dbReference type="InterPro" id="IPR002347">
    <property type="entry name" value="SDR_fam"/>
</dbReference>
<sequence length="192" mass="20778">MAAAPSESCPVQATAASRKVLIAGVSKGLGRALALEMASRGHAIFGCSRDQNKLHSLQAQLSKLISKSPFHLQTRCGVAHRNAKMWELNVEDFNILIDTNLAAYCASKWAIEGLSKCIAKGLPKEMTIVALDPGTIHTDMLILCLPHLGTTPFHFQSPQKWAIKAATMILDLSPKDNGTSLTIENPDELFSE</sequence>
<dbReference type="PRINTS" id="PR00081">
    <property type="entry name" value="GDHRDH"/>
</dbReference>
<proteinExistence type="predicted"/>
<dbReference type="PANTHER" id="PTHR45267:SF2">
    <property type="entry name" value="NADPH-DEPENDENT PTERIN ALDEHYDE REDUCTASE"/>
    <property type="match status" value="1"/>
</dbReference>
<dbReference type="Proteomes" id="UP001642487">
    <property type="component" value="Chromosome 7"/>
</dbReference>
<reference evidence="1 2" key="1">
    <citation type="submission" date="2024-03" db="EMBL/GenBank/DDBJ databases">
        <authorList>
            <person name="Gkanogiannis A."/>
            <person name="Becerra Lopez-Lavalle L."/>
        </authorList>
    </citation>
    <scope>NUCLEOTIDE SEQUENCE [LARGE SCALE GENOMIC DNA]</scope>
</reference>
<accession>A0ABP0Z4V0</accession>
<dbReference type="EMBL" id="OZ021741">
    <property type="protein sequence ID" value="CAK9326843.1"/>
    <property type="molecule type" value="Genomic_DNA"/>
</dbReference>
<name>A0ABP0Z4V0_9ROSI</name>
<protein>
    <recommendedName>
        <fullName evidence="3">NADPH-dependent pterin aldehyde reductase-like</fullName>
    </recommendedName>
</protein>
<keyword evidence="2" id="KW-1185">Reference proteome</keyword>
<gene>
    <name evidence="1" type="ORF">CITCOLO1_LOCUS19205</name>
</gene>
<dbReference type="InterPro" id="IPR036291">
    <property type="entry name" value="NAD(P)-bd_dom_sf"/>
</dbReference>
<dbReference type="PANTHER" id="PTHR45267">
    <property type="match status" value="1"/>
</dbReference>
<organism evidence="1 2">
    <name type="scientific">Citrullus colocynthis</name>
    <name type="common">colocynth</name>
    <dbReference type="NCBI Taxonomy" id="252529"/>
    <lineage>
        <taxon>Eukaryota</taxon>
        <taxon>Viridiplantae</taxon>
        <taxon>Streptophyta</taxon>
        <taxon>Embryophyta</taxon>
        <taxon>Tracheophyta</taxon>
        <taxon>Spermatophyta</taxon>
        <taxon>Magnoliopsida</taxon>
        <taxon>eudicotyledons</taxon>
        <taxon>Gunneridae</taxon>
        <taxon>Pentapetalae</taxon>
        <taxon>rosids</taxon>
        <taxon>fabids</taxon>
        <taxon>Cucurbitales</taxon>
        <taxon>Cucurbitaceae</taxon>
        <taxon>Benincaseae</taxon>
        <taxon>Citrullus</taxon>
    </lineage>
</organism>
<dbReference type="Gene3D" id="3.40.50.720">
    <property type="entry name" value="NAD(P)-binding Rossmann-like Domain"/>
    <property type="match status" value="2"/>
</dbReference>
<evidence type="ECO:0000313" key="2">
    <source>
        <dbReference type="Proteomes" id="UP001642487"/>
    </source>
</evidence>